<evidence type="ECO:0000256" key="1">
    <source>
        <dbReference type="SAM" id="MobiDB-lite"/>
    </source>
</evidence>
<dbReference type="Proteomes" id="UP000886520">
    <property type="component" value="Chromosome 19"/>
</dbReference>
<feature type="compositionally biased region" description="Basic and acidic residues" evidence="1">
    <location>
        <begin position="230"/>
        <end position="246"/>
    </location>
</feature>
<sequence length="448" mass="47970">MGRKKKVVDGDAGAGAGGNDDQGGANTIAGGVISTVGVGGRWGRPPSTGRGSSRGRGRGATPKFEPPNIREEEGTPTLELPPGRGRGRGRGITEEAGSNAVKEEGTTTLKPALEEEGTPTSEPEKRRRGRPRKSPLLPQQPTKSGSTKKNLTPPALLSNSESAMPSPDASAGPILDAITNQSAPIAHDKTPSSGRKRGRPAKNLQAQVSSSVPLDGTGLSPLPPDLCDTPAKEPKKHDWPPPRDQEPSAQQPPGAEWTAWEPEKFIPNLGTQGVQEHVVAWDNQDEQPLVYGYSWPVYVIHHFYRPKAKRGKPATVINTRVPKVPFSTQAQAEDKNEQELQAEETNEQQALQADETNEQAQADEASNDKVMLQAEETNEQQAQADETSEQAQADEASDDEVMNSDDILALLHPDDLPKEQTMRDPSADVAETSVLGIPLSAQFNPSPN</sequence>
<comment type="caution">
    <text evidence="2">The sequence shown here is derived from an EMBL/GenBank/DDBJ whole genome shotgun (WGS) entry which is preliminary data.</text>
</comment>
<evidence type="ECO:0008006" key="4">
    <source>
        <dbReference type="Google" id="ProtNLM"/>
    </source>
</evidence>
<feature type="region of interest" description="Disordered" evidence="1">
    <location>
        <begin position="1"/>
        <end position="261"/>
    </location>
</feature>
<protein>
    <recommendedName>
        <fullName evidence="4">AT hook domain-containing protein</fullName>
    </recommendedName>
</protein>
<organism evidence="2 3">
    <name type="scientific">Adiantum capillus-veneris</name>
    <name type="common">Maidenhair fern</name>
    <dbReference type="NCBI Taxonomy" id="13818"/>
    <lineage>
        <taxon>Eukaryota</taxon>
        <taxon>Viridiplantae</taxon>
        <taxon>Streptophyta</taxon>
        <taxon>Embryophyta</taxon>
        <taxon>Tracheophyta</taxon>
        <taxon>Polypodiopsida</taxon>
        <taxon>Polypodiidae</taxon>
        <taxon>Polypodiales</taxon>
        <taxon>Pteridineae</taxon>
        <taxon>Pteridaceae</taxon>
        <taxon>Vittarioideae</taxon>
        <taxon>Adiantum</taxon>
    </lineage>
</organism>
<keyword evidence="3" id="KW-1185">Reference proteome</keyword>
<evidence type="ECO:0000313" key="3">
    <source>
        <dbReference type="Proteomes" id="UP000886520"/>
    </source>
</evidence>
<evidence type="ECO:0000313" key="2">
    <source>
        <dbReference type="EMBL" id="KAI5065347.1"/>
    </source>
</evidence>
<dbReference type="PRINTS" id="PR00929">
    <property type="entry name" value="ATHOOK"/>
</dbReference>
<dbReference type="AlphaFoldDB" id="A0A9D4Z963"/>
<name>A0A9D4Z963_ADICA</name>
<dbReference type="OrthoDB" id="10635243at2759"/>
<gene>
    <name evidence="2" type="ORF">GOP47_0020042</name>
</gene>
<reference evidence="2" key="1">
    <citation type="submission" date="2021-01" db="EMBL/GenBank/DDBJ databases">
        <title>Adiantum capillus-veneris genome.</title>
        <authorList>
            <person name="Fang Y."/>
            <person name="Liao Q."/>
        </authorList>
    </citation>
    <scope>NUCLEOTIDE SEQUENCE</scope>
    <source>
        <strain evidence="2">H3</strain>
        <tissue evidence="2">Leaf</tissue>
    </source>
</reference>
<dbReference type="EMBL" id="JABFUD020000019">
    <property type="protein sequence ID" value="KAI5065347.1"/>
    <property type="molecule type" value="Genomic_DNA"/>
</dbReference>
<dbReference type="GO" id="GO:0003677">
    <property type="term" value="F:DNA binding"/>
    <property type="evidence" value="ECO:0007669"/>
    <property type="project" value="InterPro"/>
</dbReference>
<feature type="compositionally biased region" description="Low complexity" evidence="1">
    <location>
        <begin position="373"/>
        <end position="385"/>
    </location>
</feature>
<feature type="compositionally biased region" description="Basic and acidic residues" evidence="1">
    <location>
        <begin position="412"/>
        <end position="426"/>
    </location>
</feature>
<feature type="compositionally biased region" description="Gly residues" evidence="1">
    <location>
        <begin position="12"/>
        <end position="21"/>
    </location>
</feature>
<dbReference type="InterPro" id="IPR017956">
    <property type="entry name" value="AT_hook_DNA-bd_motif"/>
</dbReference>
<proteinExistence type="predicted"/>
<accession>A0A9D4Z963</accession>
<feature type="compositionally biased region" description="Polar residues" evidence="1">
    <location>
        <begin position="139"/>
        <end position="150"/>
    </location>
</feature>
<dbReference type="SMART" id="SM00384">
    <property type="entry name" value="AT_hook"/>
    <property type="match status" value="3"/>
</dbReference>
<feature type="region of interest" description="Disordered" evidence="1">
    <location>
        <begin position="325"/>
        <end position="428"/>
    </location>
</feature>